<evidence type="ECO:0000313" key="7">
    <source>
        <dbReference type="Proteomes" id="UP000179627"/>
    </source>
</evidence>
<evidence type="ECO:0000313" key="6">
    <source>
        <dbReference type="EMBL" id="OHV38019.1"/>
    </source>
</evidence>
<dbReference type="Proteomes" id="UP000179627">
    <property type="component" value="Unassembled WGS sequence"/>
</dbReference>
<evidence type="ECO:0000256" key="2">
    <source>
        <dbReference type="ARBA" id="ARBA00023125"/>
    </source>
</evidence>
<dbReference type="Gene3D" id="1.10.357.10">
    <property type="entry name" value="Tetracycline Repressor, domain 2"/>
    <property type="match status" value="1"/>
</dbReference>
<protein>
    <submittedName>
        <fullName evidence="6">TetR family transcriptional regulator</fullName>
    </submittedName>
</protein>
<sequence>MVSPRRTGAESSRTRALLIHVTERLMRQDGYAAVSSRSVAKAAGVTPALIHYYFPTLDDLFLAVFRYGAEKNLARQARVFTEPQPLRALWELSVEPARTALLSEFMALANHRKSIRDEIAEYSRRFRRQQAELLASRLPDFGTGPDDIPPAALLFLIGAVSRGFVAEDPLGLTDGHAETRALVERLLRRYDSGALAADTGARAAEASTLEDGTAEDGT</sequence>
<dbReference type="SUPFAM" id="SSF46689">
    <property type="entry name" value="Homeodomain-like"/>
    <property type="match status" value="1"/>
</dbReference>
<keyword evidence="2 4" id="KW-0238">DNA-binding</keyword>
<dbReference type="PANTHER" id="PTHR30055:SF234">
    <property type="entry name" value="HTH-TYPE TRANSCRIPTIONAL REGULATOR BETI"/>
    <property type="match status" value="1"/>
</dbReference>
<name>A0A1S1QWU4_9ACTN</name>
<keyword evidence="7" id="KW-1185">Reference proteome</keyword>
<dbReference type="RefSeq" id="WP_071084299.1">
    <property type="nucleotide sequence ID" value="NZ_MBLM01000110.1"/>
</dbReference>
<dbReference type="Pfam" id="PF00440">
    <property type="entry name" value="TetR_N"/>
    <property type="match status" value="1"/>
</dbReference>
<keyword evidence="3" id="KW-0804">Transcription</keyword>
<dbReference type="EMBL" id="MBLM01000110">
    <property type="protein sequence ID" value="OHV38019.1"/>
    <property type="molecule type" value="Genomic_DNA"/>
</dbReference>
<dbReference type="GO" id="GO:0000976">
    <property type="term" value="F:transcription cis-regulatory region binding"/>
    <property type="evidence" value="ECO:0007669"/>
    <property type="project" value="TreeGrafter"/>
</dbReference>
<evidence type="ECO:0000259" key="5">
    <source>
        <dbReference type="PROSITE" id="PS50977"/>
    </source>
</evidence>
<dbReference type="InterPro" id="IPR001647">
    <property type="entry name" value="HTH_TetR"/>
</dbReference>
<dbReference type="AlphaFoldDB" id="A0A1S1QWU4"/>
<organism evidence="6 7">
    <name type="scientific">Parafrankia colletiae</name>
    <dbReference type="NCBI Taxonomy" id="573497"/>
    <lineage>
        <taxon>Bacteria</taxon>
        <taxon>Bacillati</taxon>
        <taxon>Actinomycetota</taxon>
        <taxon>Actinomycetes</taxon>
        <taxon>Frankiales</taxon>
        <taxon>Frankiaceae</taxon>
        <taxon>Parafrankia</taxon>
    </lineage>
</organism>
<comment type="caution">
    <text evidence="6">The sequence shown here is derived from an EMBL/GenBank/DDBJ whole genome shotgun (WGS) entry which is preliminary data.</text>
</comment>
<keyword evidence="1" id="KW-0805">Transcription regulation</keyword>
<feature type="DNA-binding region" description="H-T-H motif" evidence="4">
    <location>
        <begin position="35"/>
        <end position="54"/>
    </location>
</feature>
<proteinExistence type="predicted"/>
<dbReference type="InterPro" id="IPR050109">
    <property type="entry name" value="HTH-type_TetR-like_transc_reg"/>
</dbReference>
<accession>A0A1S1QWU4</accession>
<feature type="domain" description="HTH tetR-type" evidence="5">
    <location>
        <begin position="12"/>
        <end position="72"/>
    </location>
</feature>
<dbReference type="PROSITE" id="PS50977">
    <property type="entry name" value="HTH_TETR_2"/>
    <property type="match status" value="1"/>
</dbReference>
<gene>
    <name evidence="6" type="ORF">CC117_16330</name>
</gene>
<dbReference type="PANTHER" id="PTHR30055">
    <property type="entry name" value="HTH-TYPE TRANSCRIPTIONAL REGULATOR RUTR"/>
    <property type="match status" value="1"/>
</dbReference>
<dbReference type="GO" id="GO:0003700">
    <property type="term" value="F:DNA-binding transcription factor activity"/>
    <property type="evidence" value="ECO:0007669"/>
    <property type="project" value="TreeGrafter"/>
</dbReference>
<evidence type="ECO:0000256" key="1">
    <source>
        <dbReference type="ARBA" id="ARBA00023015"/>
    </source>
</evidence>
<evidence type="ECO:0000256" key="3">
    <source>
        <dbReference type="ARBA" id="ARBA00023163"/>
    </source>
</evidence>
<reference evidence="7" key="1">
    <citation type="submission" date="2016-07" db="EMBL/GenBank/DDBJ databases">
        <title>Sequence Frankia sp. strain CcI1.17.</title>
        <authorList>
            <person name="Ghodhbane-Gtari F."/>
            <person name="Swanson E."/>
            <person name="Gueddou A."/>
            <person name="Morris K."/>
            <person name="Hezbri K."/>
            <person name="Ktari A."/>
            <person name="Nouioui I."/>
            <person name="Abebe-Akele F."/>
            <person name="Simpson S."/>
            <person name="Thomas K."/>
            <person name="Gtari M."/>
            <person name="Tisa L.S."/>
            <person name="Hurst S."/>
        </authorList>
    </citation>
    <scope>NUCLEOTIDE SEQUENCE [LARGE SCALE GENOMIC DNA]</scope>
    <source>
        <strain evidence="7">Cc1.17</strain>
    </source>
</reference>
<evidence type="ECO:0000256" key="4">
    <source>
        <dbReference type="PROSITE-ProRule" id="PRU00335"/>
    </source>
</evidence>
<dbReference type="InterPro" id="IPR009057">
    <property type="entry name" value="Homeodomain-like_sf"/>
</dbReference>